<keyword evidence="5" id="KW-0282">Flagellum</keyword>
<organism evidence="5 6">
    <name type="scientific">Magnetospirillum sulfuroxidans</name>
    <dbReference type="NCBI Taxonomy" id="611300"/>
    <lineage>
        <taxon>Bacteria</taxon>
        <taxon>Pseudomonadati</taxon>
        <taxon>Pseudomonadota</taxon>
        <taxon>Alphaproteobacteria</taxon>
        <taxon>Rhodospirillales</taxon>
        <taxon>Rhodospirillaceae</taxon>
        <taxon>Magnetospirillum</taxon>
    </lineage>
</organism>
<evidence type="ECO:0000256" key="4">
    <source>
        <dbReference type="SAM" id="Coils"/>
    </source>
</evidence>
<keyword evidence="5" id="KW-0969">Cilium</keyword>
<accession>A0ABS5IDJ9</accession>
<keyword evidence="6" id="KW-1185">Reference proteome</keyword>
<keyword evidence="2" id="KW-1005">Bacterial flagellum biogenesis</keyword>
<keyword evidence="1" id="KW-0678">Repressor</keyword>
<evidence type="ECO:0000313" key="5">
    <source>
        <dbReference type="EMBL" id="MBR9972489.1"/>
    </source>
</evidence>
<dbReference type="InterPro" id="IPR009967">
    <property type="entry name" value="Flagellum_FlbT"/>
</dbReference>
<proteinExistence type="predicted"/>
<evidence type="ECO:0000256" key="2">
    <source>
        <dbReference type="ARBA" id="ARBA00022795"/>
    </source>
</evidence>
<evidence type="ECO:0000313" key="6">
    <source>
        <dbReference type="Proteomes" id="UP000680714"/>
    </source>
</evidence>
<keyword evidence="5" id="KW-0966">Cell projection</keyword>
<evidence type="ECO:0000256" key="1">
    <source>
        <dbReference type="ARBA" id="ARBA00022491"/>
    </source>
</evidence>
<dbReference type="EMBL" id="JAGTUF010000011">
    <property type="protein sequence ID" value="MBR9972489.1"/>
    <property type="molecule type" value="Genomic_DNA"/>
</dbReference>
<dbReference type="Pfam" id="PF07378">
    <property type="entry name" value="FlbT"/>
    <property type="match status" value="1"/>
</dbReference>
<dbReference type="RefSeq" id="WP_211549298.1">
    <property type="nucleotide sequence ID" value="NZ_JAGTUF010000011.1"/>
</dbReference>
<protein>
    <submittedName>
        <fullName evidence="5">Flagellar biosynthesis repressor FlbT</fullName>
    </submittedName>
</protein>
<comment type="caution">
    <text evidence="5">The sequence shown here is derived from an EMBL/GenBank/DDBJ whole genome shotgun (WGS) entry which is preliminary data.</text>
</comment>
<sequence length="150" mass="16897">MPLLIDLKPGEKVIINGAVIENAGANTKLRIHNESNILRQKEILTNDDIATPAARVYFCLQCAYIFPDKRDHYLKLFAHYLVEYLEACPSAVEIGQEIRDEVAAELYYKALKSSRKLLKHEAEVLQQLEQAAEKWNATLGETPARDDSAG</sequence>
<dbReference type="Proteomes" id="UP000680714">
    <property type="component" value="Unassembled WGS sequence"/>
</dbReference>
<feature type="coiled-coil region" evidence="4">
    <location>
        <begin position="108"/>
        <end position="138"/>
    </location>
</feature>
<evidence type="ECO:0000256" key="3">
    <source>
        <dbReference type="ARBA" id="ARBA00022884"/>
    </source>
</evidence>
<keyword evidence="3" id="KW-0694">RNA-binding</keyword>
<name>A0ABS5IDJ9_9PROT</name>
<gene>
    <name evidence="5" type="ORF">KEC16_12265</name>
</gene>
<keyword evidence="4" id="KW-0175">Coiled coil</keyword>
<reference evidence="5 6" key="1">
    <citation type="submission" date="2021-04" db="EMBL/GenBank/DDBJ databases">
        <title>Magnetospirillum sulfuroxidans sp. nov., a facultative chemolithoautotrophic sulfur-oxidizing alphaproteobacterium isolated from freshwater sediment and proposals for Paramagetospirillum gen. nov., and Magnetospirillaceae fam. nov.</title>
        <authorList>
            <person name="Koziaeva V."/>
            <person name="Geelhoed J.S."/>
            <person name="Sorokin D.Y."/>
            <person name="Grouzdev D.S."/>
        </authorList>
    </citation>
    <scope>NUCLEOTIDE SEQUENCE [LARGE SCALE GENOMIC DNA]</scope>
    <source>
        <strain evidence="5 6">J10</strain>
    </source>
</reference>